<keyword evidence="2" id="KW-1185">Reference proteome</keyword>
<dbReference type="CTD" id="36375155"/>
<accession>A0A090KZ52</accession>
<evidence type="ECO:0000313" key="1">
    <source>
        <dbReference type="EMBL" id="CEF62790.1"/>
    </source>
</evidence>
<evidence type="ECO:0000313" key="4">
    <source>
        <dbReference type="WormBase" id="SRAE_1000105900"/>
    </source>
</evidence>
<dbReference type="Proteomes" id="UP000035682">
    <property type="component" value="Unplaced"/>
</dbReference>
<dbReference type="GeneID" id="36375155"/>
<evidence type="ECO:0000313" key="3">
    <source>
        <dbReference type="WBParaSite" id="SRAE_1000105900.1"/>
    </source>
</evidence>
<evidence type="ECO:0000313" key="2">
    <source>
        <dbReference type="Proteomes" id="UP000035682"/>
    </source>
</evidence>
<sequence>MISNVNSYAFDRRTQNRNYLYKEIIPEPHYPMDNYLFNIIDCTRKFTNEQVPEFKYEGRYFMSDSFKQYPRENERNRQKRYYKNNYNTIKENKNYCYSKPKNITNEFEKERQRQNLFNKYPYVYESTEKTNKKSCNVTSNANQFLEPFIRPDQLPFHKFLKITYDKKFNNINYVPTFLREPSLEAMEAMNHVLNGNMFYVKKQLR</sequence>
<reference evidence="3" key="2">
    <citation type="submission" date="2020-12" db="UniProtKB">
        <authorList>
            <consortium name="WormBaseParasite"/>
        </authorList>
    </citation>
    <scope>IDENTIFICATION</scope>
</reference>
<name>A0A090KZ52_STRRB</name>
<dbReference type="WBParaSite" id="SRAE_1000105900.1">
    <property type="protein sequence ID" value="SRAE_1000105900.1"/>
    <property type="gene ID" value="WBGene00257660"/>
</dbReference>
<organism evidence="1">
    <name type="scientific">Strongyloides ratti</name>
    <name type="common">Parasitic roundworm</name>
    <dbReference type="NCBI Taxonomy" id="34506"/>
    <lineage>
        <taxon>Eukaryota</taxon>
        <taxon>Metazoa</taxon>
        <taxon>Ecdysozoa</taxon>
        <taxon>Nematoda</taxon>
        <taxon>Chromadorea</taxon>
        <taxon>Rhabditida</taxon>
        <taxon>Tylenchina</taxon>
        <taxon>Panagrolaimomorpha</taxon>
        <taxon>Strongyloidoidea</taxon>
        <taxon>Strongyloididae</taxon>
        <taxon>Strongyloides</taxon>
    </lineage>
</organism>
<gene>
    <name evidence="1 3 4" type="ORF">SRAE_1000105900</name>
</gene>
<dbReference type="AlphaFoldDB" id="A0A090KZ52"/>
<protein>
    <submittedName>
        <fullName evidence="1 3">Uncharacterized protein</fullName>
    </submittedName>
</protein>
<dbReference type="WormBase" id="SRAE_1000105900">
    <property type="protein sequence ID" value="SRP00607"/>
    <property type="gene ID" value="WBGene00257660"/>
</dbReference>
<proteinExistence type="predicted"/>
<reference evidence="1 2" key="1">
    <citation type="submission" date="2014-09" db="EMBL/GenBank/DDBJ databases">
        <authorList>
            <person name="Martin A.A."/>
        </authorList>
    </citation>
    <scope>NUCLEOTIDE SEQUENCE</scope>
    <source>
        <strain evidence="2">ED321</strain>
        <strain evidence="1">ED321 Heterogonic</strain>
    </source>
</reference>
<dbReference type="EMBL" id="LN609528">
    <property type="protein sequence ID" value="CEF62790.1"/>
    <property type="molecule type" value="Genomic_DNA"/>
</dbReference>
<dbReference type="RefSeq" id="XP_024501992.1">
    <property type="nucleotide sequence ID" value="XM_024647967.1"/>
</dbReference>